<feature type="compositionally biased region" description="Polar residues" evidence="3">
    <location>
        <begin position="621"/>
        <end position="636"/>
    </location>
</feature>
<keyword evidence="4" id="KW-0812">Transmembrane</keyword>
<proteinExistence type="predicted"/>
<evidence type="ECO:0000256" key="4">
    <source>
        <dbReference type="SAM" id="Phobius"/>
    </source>
</evidence>
<dbReference type="Pfam" id="PF24681">
    <property type="entry name" value="Kelch_KLHDC2_KLHL20_DRC7"/>
    <property type="match status" value="1"/>
</dbReference>
<evidence type="ECO:0000313" key="7">
    <source>
        <dbReference type="Proteomes" id="UP000807716"/>
    </source>
</evidence>
<feature type="chain" id="PRO_5040131316" description="Galactose oxidase" evidence="5">
    <location>
        <begin position="36"/>
        <end position="726"/>
    </location>
</feature>
<evidence type="ECO:0000256" key="2">
    <source>
        <dbReference type="ARBA" id="ARBA00022737"/>
    </source>
</evidence>
<feature type="compositionally biased region" description="Polar residues" evidence="3">
    <location>
        <begin position="476"/>
        <end position="486"/>
    </location>
</feature>
<feature type="compositionally biased region" description="Polar residues" evidence="3">
    <location>
        <begin position="502"/>
        <end position="518"/>
    </location>
</feature>
<sequence>MSKKGQCCLWPPRRWRTQPHSLLSLILLLFRPSVAQDQNLPYYAGSVIINNTLYLLGGTEALATPFGPSNMIFTLPLDKTFNTNSPLNITRYSPLDGVVLPSAQVAPFLKDSSRILVVNTKSNITDQPARIYNILEKKWSDIKGDVAPPISLDSVGVALDEDTGLHVVYRGGRSGGGVASQLNIVDPAKGPAWATFNITLTPMLQQPILLFVPSRKETLVMGGCDAAPDCFKTIYFVKTFLETAPVLTTATVVAGSNVPASRSAACVTMIDDSTVLLYGGNGSNKTLSDVWKLVINGDRLEWSEVTLSGNPPAEGREGASCTRVPNQKKVIVAGGIVHGDGSVRKHATPQLAVIDMGTQQWTTEYIIRDPSSPSKALSTPALIGIAAGCTVLLIAIAVGIFCWRRKRRAYTQANSSTMEISTMGSSSPMSNDGQAPFIQKQPTNMLTRAKTERSAKKDTKDRLPLIISPYRPPTTPSTINSNLPGNSSMVDIGAVTGSPYHNNGSSYNINQSSYSVNQPSPSPPSAAPRRSTRRSTRKKAAKTTVAPVLAASWSVPTDSSPTSRPRIKTAYSYSRDSERLDSAARDAQHQAYAKQQMLAEVRRDFPAHLQGTPLQRKETVYNLSPTSPDEPNPDLTSTVMRLRSIELGEESGSRPLAPPRVPPVPAPGIEVEENAEKQKDDAETERIGPETEKDDPEEQKDGLEKEKDDLVKQKDGLEKDKDDLVK</sequence>
<keyword evidence="4" id="KW-0472">Membrane</keyword>
<feature type="region of interest" description="Disordered" evidence="3">
    <location>
        <begin position="502"/>
        <end position="589"/>
    </location>
</feature>
<feature type="region of interest" description="Disordered" evidence="3">
    <location>
        <begin position="420"/>
        <end position="486"/>
    </location>
</feature>
<evidence type="ECO:0000256" key="5">
    <source>
        <dbReference type="SAM" id="SignalP"/>
    </source>
</evidence>
<evidence type="ECO:0008006" key="8">
    <source>
        <dbReference type="Google" id="ProtNLM"/>
    </source>
</evidence>
<organism evidence="6 7">
    <name type="scientific">Actinomortierella ambigua</name>
    <dbReference type="NCBI Taxonomy" id="1343610"/>
    <lineage>
        <taxon>Eukaryota</taxon>
        <taxon>Fungi</taxon>
        <taxon>Fungi incertae sedis</taxon>
        <taxon>Mucoromycota</taxon>
        <taxon>Mortierellomycotina</taxon>
        <taxon>Mortierellomycetes</taxon>
        <taxon>Mortierellales</taxon>
        <taxon>Mortierellaceae</taxon>
        <taxon>Actinomortierella</taxon>
    </lineage>
</organism>
<gene>
    <name evidence="6" type="ORF">DFQ27_009102</name>
</gene>
<dbReference type="PANTHER" id="PTHR46093:SF18">
    <property type="entry name" value="FIBRONECTIN TYPE-III DOMAIN-CONTAINING PROTEIN"/>
    <property type="match status" value="1"/>
</dbReference>
<feature type="transmembrane region" description="Helical" evidence="4">
    <location>
        <begin position="381"/>
        <end position="403"/>
    </location>
</feature>
<dbReference type="Gene3D" id="2.120.10.80">
    <property type="entry name" value="Kelch-type beta propeller"/>
    <property type="match status" value="1"/>
</dbReference>
<dbReference type="EMBL" id="JAAAJB010000801">
    <property type="protein sequence ID" value="KAG0250992.1"/>
    <property type="molecule type" value="Genomic_DNA"/>
</dbReference>
<feature type="compositionally biased region" description="Basic and acidic residues" evidence="3">
    <location>
        <begin position="449"/>
        <end position="463"/>
    </location>
</feature>
<feature type="region of interest" description="Disordered" evidence="3">
    <location>
        <begin position="611"/>
        <end position="636"/>
    </location>
</feature>
<keyword evidence="7" id="KW-1185">Reference proteome</keyword>
<dbReference type="OrthoDB" id="10251809at2759"/>
<keyword evidence="5" id="KW-0732">Signal</keyword>
<dbReference type="Proteomes" id="UP000807716">
    <property type="component" value="Unassembled WGS sequence"/>
</dbReference>
<feature type="compositionally biased region" description="Basic and acidic residues" evidence="3">
    <location>
        <begin position="575"/>
        <end position="588"/>
    </location>
</feature>
<feature type="region of interest" description="Disordered" evidence="3">
    <location>
        <begin position="648"/>
        <end position="726"/>
    </location>
</feature>
<keyword evidence="1" id="KW-0880">Kelch repeat</keyword>
<name>A0A9P6TXK7_9FUNG</name>
<keyword evidence="2" id="KW-0677">Repeat</keyword>
<feature type="compositionally biased region" description="Basic residues" evidence="3">
    <location>
        <begin position="530"/>
        <end position="541"/>
    </location>
</feature>
<dbReference type="AlphaFoldDB" id="A0A9P6TXK7"/>
<accession>A0A9P6TXK7</accession>
<feature type="compositionally biased region" description="Basic and acidic residues" evidence="3">
    <location>
        <begin position="674"/>
        <end position="691"/>
    </location>
</feature>
<keyword evidence="4" id="KW-1133">Transmembrane helix</keyword>
<evidence type="ECO:0000313" key="6">
    <source>
        <dbReference type="EMBL" id="KAG0250992.1"/>
    </source>
</evidence>
<feature type="compositionally biased region" description="Polar residues" evidence="3">
    <location>
        <begin position="420"/>
        <end position="433"/>
    </location>
</feature>
<dbReference type="SUPFAM" id="SSF50965">
    <property type="entry name" value="Galactose oxidase, central domain"/>
    <property type="match status" value="1"/>
</dbReference>
<reference evidence="6" key="1">
    <citation type="journal article" date="2020" name="Fungal Divers.">
        <title>Resolving the Mortierellaceae phylogeny through synthesis of multi-gene phylogenetics and phylogenomics.</title>
        <authorList>
            <person name="Vandepol N."/>
            <person name="Liber J."/>
            <person name="Desiro A."/>
            <person name="Na H."/>
            <person name="Kennedy M."/>
            <person name="Barry K."/>
            <person name="Grigoriev I.V."/>
            <person name="Miller A.N."/>
            <person name="O'Donnell K."/>
            <person name="Stajich J.E."/>
            <person name="Bonito G."/>
        </authorList>
    </citation>
    <scope>NUCLEOTIDE SEQUENCE</scope>
    <source>
        <strain evidence="6">BC1065</strain>
    </source>
</reference>
<evidence type="ECO:0000256" key="1">
    <source>
        <dbReference type="ARBA" id="ARBA00022441"/>
    </source>
</evidence>
<dbReference type="InterPro" id="IPR015915">
    <property type="entry name" value="Kelch-typ_b-propeller"/>
</dbReference>
<feature type="compositionally biased region" description="Polar residues" evidence="3">
    <location>
        <begin position="554"/>
        <end position="563"/>
    </location>
</feature>
<feature type="compositionally biased region" description="Basic and acidic residues" evidence="3">
    <location>
        <begin position="699"/>
        <end position="726"/>
    </location>
</feature>
<evidence type="ECO:0000256" key="3">
    <source>
        <dbReference type="SAM" id="MobiDB-lite"/>
    </source>
</evidence>
<comment type="caution">
    <text evidence="6">The sequence shown here is derived from an EMBL/GenBank/DDBJ whole genome shotgun (WGS) entry which is preliminary data.</text>
</comment>
<protein>
    <recommendedName>
        <fullName evidence="8">Galactose oxidase</fullName>
    </recommendedName>
</protein>
<dbReference type="InterPro" id="IPR011043">
    <property type="entry name" value="Gal_Oxase/kelch_b-propeller"/>
</dbReference>
<dbReference type="PANTHER" id="PTHR46093">
    <property type="entry name" value="ACYL-COA-BINDING DOMAIN-CONTAINING PROTEIN 5"/>
    <property type="match status" value="1"/>
</dbReference>
<feature type="signal peptide" evidence="5">
    <location>
        <begin position="1"/>
        <end position="35"/>
    </location>
</feature>
<feature type="compositionally biased region" description="Pro residues" evidence="3">
    <location>
        <begin position="656"/>
        <end position="666"/>
    </location>
</feature>